<evidence type="ECO:0000313" key="3">
    <source>
        <dbReference type="EMBL" id="MCI4656828.1"/>
    </source>
</evidence>
<dbReference type="InterPro" id="IPR036390">
    <property type="entry name" value="WH_DNA-bd_sf"/>
</dbReference>
<reference evidence="3" key="1">
    <citation type="submission" date="2022-03" db="EMBL/GenBank/DDBJ databases">
        <title>Cryobacterium sp. nov. strain ZS14-85, isolated from Antarctic soil.</title>
        <authorList>
            <person name="Li J."/>
            <person name="Niu G."/>
        </authorList>
    </citation>
    <scope>NUCLEOTIDE SEQUENCE</scope>
    <source>
        <strain evidence="3">ZS14-85</strain>
    </source>
</reference>
<dbReference type="SUPFAM" id="SSF46785">
    <property type="entry name" value="Winged helix' DNA-binding domain"/>
    <property type="match status" value="1"/>
</dbReference>
<evidence type="ECO:0000313" key="4">
    <source>
        <dbReference type="Proteomes" id="UP001165341"/>
    </source>
</evidence>
<gene>
    <name evidence="3" type="ORF">MQH31_03240</name>
</gene>
<dbReference type="InterPro" id="IPR005149">
    <property type="entry name" value="Tscrpt_reg_PadR_N"/>
</dbReference>
<accession>A0AA41UDX3</accession>
<keyword evidence="4" id="KW-1185">Reference proteome</keyword>
<dbReference type="RefSeq" id="WP_243010887.1">
    <property type="nucleotide sequence ID" value="NZ_JALGAR010000001.1"/>
</dbReference>
<sequence>MSLRYALLALLTAQPMTGYDLAKSFHSSVGHVWSAPDSQIYPELRRMETGGLIEATAVARSTQATQATKRIYHITALGEQAFRAWMAEPVEYSRERDPAHLRAAYFEWADPDSVREQLRAHVRHWAGLREQWQGQFAAIRDRTHPIFVQRLLISPESERPRIAAYKLFAYEGLIARAEQEIGWAERGLRLADELEPEPPEGVRGKLGEGGGTSPGEEVDL</sequence>
<dbReference type="AlphaFoldDB" id="A0AA41UDX3"/>
<name>A0AA41UDX3_9MICO</name>
<dbReference type="InterPro" id="IPR036388">
    <property type="entry name" value="WH-like_DNA-bd_sf"/>
</dbReference>
<dbReference type="EMBL" id="JALGAR010000001">
    <property type="protein sequence ID" value="MCI4656828.1"/>
    <property type="molecule type" value="Genomic_DNA"/>
</dbReference>
<dbReference type="PANTHER" id="PTHR43252">
    <property type="entry name" value="TRANSCRIPTIONAL REGULATOR YQJI"/>
    <property type="match status" value="1"/>
</dbReference>
<dbReference type="Proteomes" id="UP001165341">
    <property type="component" value="Unassembled WGS sequence"/>
</dbReference>
<comment type="caution">
    <text evidence="3">The sequence shown here is derived from an EMBL/GenBank/DDBJ whole genome shotgun (WGS) entry which is preliminary data.</text>
</comment>
<organism evidence="3 4">
    <name type="scientific">Cryobacterium zhongshanensis</name>
    <dbReference type="NCBI Taxonomy" id="2928153"/>
    <lineage>
        <taxon>Bacteria</taxon>
        <taxon>Bacillati</taxon>
        <taxon>Actinomycetota</taxon>
        <taxon>Actinomycetes</taxon>
        <taxon>Micrococcales</taxon>
        <taxon>Microbacteriaceae</taxon>
        <taxon>Cryobacterium</taxon>
    </lineage>
</organism>
<dbReference type="PANTHER" id="PTHR43252:SF2">
    <property type="entry name" value="TRANSCRIPTION REGULATOR, PADR-LIKE FAMILY"/>
    <property type="match status" value="1"/>
</dbReference>
<evidence type="ECO:0000256" key="1">
    <source>
        <dbReference type="SAM" id="MobiDB-lite"/>
    </source>
</evidence>
<feature type="region of interest" description="Disordered" evidence="1">
    <location>
        <begin position="192"/>
        <end position="220"/>
    </location>
</feature>
<proteinExistence type="predicted"/>
<dbReference type="Gene3D" id="1.10.10.10">
    <property type="entry name" value="Winged helix-like DNA-binding domain superfamily/Winged helix DNA-binding domain"/>
    <property type="match status" value="1"/>
</dbReference>
<feature type="domain" description="Transcription regulator PadR N-terminal" evidence="2">
    <location>
        <begin position="7"/>
        <end position="83"/>
    </location>
</feature>
<protein>
    <submittedName>
        <fullName evidence="3">PadR family transcriptional regulator</fullName>
    </submittedName>
</protein>
<evidence type="ECO:0000259" key="2">
    <source>
        <dbReference type="Pfam" id="PF03551"/>
    </source>
</evidence>
<dbReference type="Pfam" id="PF03551">
    <property type="entry name" value="PadR"/>
    <property type="match status" value="1"/>
</dbReference>